<accession>A0ABV7K0U0</accession>
<feature type="transmembrane region" description="Helical" evidence="10">
    <location>
        <begin position="124"/>
        <end position="147"/>
    </location>
</feature>
<keyword evidence="10" id="KW-1133">Transmembrane helix</keyword>
<evidence type="ECO:0000256" key="9">
    <source>
        <dbReference type="ARBA" id="ARBA00022840"/>
    </source>
</evidence>
<reference evidence="13" key="1">
    <citation type="journal article" date="2019" name="Int. J. Syst. Evol. Microbiol.">
        <title>The Global Catalogue of Microorganisms (GCM) 10K type strain sequencing project: providing services to taxonomists for standard genome sequencing and annotation.</title>
        <authorList>
            <consortium name="The Broad Institute Genomics Platform"/>
            <consortium name="The Broad Institute Genome Sequencing Center for Infectious Disease"/>
            <person name="Wu L."/>
            <person name="Ma J."/>
        </authorList>
    </citation>
    <scope>NUCLEOTIDE SEQUENCE [LARGE SCALE GENOMIC DNA]</scope>
    <source>
        <strain evidence="13">KCTC 52449</strain>
    </source>
</reference>
<dbReference type="PRINTS" id="PR00344">
    <property type="entry name" value="BCTRLSENSOR"/>
</dbReference>
<feature type="transmembrane region" description="Helical" evidence="10">
    <location>
        <begin position="6"/>
        <end position="27"/>
    </location>
</feature>
<comment type="subcellular location">
    <subcellularLocation>
        <location evidence="2">Cell membrane</location>
        <topology evidence="2">Multi-pass membrane protein</topology>
    </subcellularLocation>
</comment>
<dbReference type="PANTHER" id="PTHR44936:SF10">
    <property type="entry name" value="SENSOR PROTEIN RSTB"/>
    <property type="match status" value="1"/>
</dbReference>
<dbReference type="EC" id="2.7.13.3" evidence="3"/>
<dbReference type="InterPro" id="IPR050980">
    <property type="entry name" value="2C_sensor_his_kinase"/>
</dbReference>
<keyword evidence="6" id="KW-0808">Transferase</keyword>
<dbReference type="InterPro" id="IPR003661">
    <property type="entry name" value="HisK_dim/P_dom"/>
</dbReference>
<organism evidence="12 13">
    <name type="scientific">Alteromonas oceani</name>
    <dbReference type="NCBI Taxonomy" id="2071609"/>
    <lineage>
        <taxon>Bacteria</taxon>
        <taxon>Pseudomonadati</taxon>
        <taxon>Pseudomonadota</taxon>
        <taxon>Gammaproteobacteria</taxon>
        <taxon>Alteromonadales</taxon>
        <taxon>Alteromonadaceae</taxon>
        <taxon>Alteromonas/Salinimonas group</taxon>
        <taxon>Alteromonas</taxon>
    </lineage>
</organism>
<keyword evidence="8" id="KW-0418">Kinase</keyword>
<name>A0ABV7K0U0_9ALTE</name>
<dbReference type="PANTHER" id="PTHR44936">
    <property type="entry name" value="SENSOR PROTEIN CREC"/>
    <property type="match status" value="1"/>
</dbReference>
<protein>
    <recommendedName>
        <fullName evidence="3">histidine kinase</fullName>
        <ecNumber evidence="3">2.7.13.3</ecNumber>
    </recommendedName>
</protein>
<dbReference type="InterPro" id="IPR004358">
    <property type="entry name" value="Sig_transdc_His_kin-like_C"/>
</dbReference>
<evidence type="ECO:0000256" key="5">
    <source>
        <dbReference type="ARBA" id="ARBA00022553"/>
    </source>
</evidence>
<dbReference type="GO" id="GO:0005524">
    <property type="term" value="F:ATP binding"/>
    <property type="evidence" value="ECO:0007669"/>
    <property type="project" value="UniProtKB-KW"/>
</dbReference>
<evidence type="ECO:0000313" key="12">
    <source>
        <dbReference type="EMBL" id="MFC3203943.1"/>
    </source>
</evidence>
<dbReference type="InterPro" id="IPR005467">
    <property type="entry name" value="His_kinase_dom"/>
</dbReference>
<dbReference type="SMART" id="SM00388">
    <property type="entry name" value="HisKA"/>
    <property type="match status" value="1"/>
</dbReference>
<evidence type="ECO:0000256" key="10">
    <source>
        <dbReference type="SAM" id="Phobius"/>
    </source>
</evidence>
<evidence type="ECO:0000256" key="2">
    <source>
        <dbReference type="ARBA" id="ARBA00004651"/>
    </source>
</evidence>
<dbReference type="Gene3D" id="3.30.565.10">
    <property type="entry name" value="Histidine kinase-like ATPase, C-terminal domain"/>
    <property type="match status" value="1"/>
</dbReference>
<dbReference type="RefSeq" id="WP_241155749.1">
    <property type="nucleotide sequence ID" value="NZ_JBHRSX010000099.1"/>
</dbReference>
<dbReference type="PROSITE" id="PS50109">
    <property type="entry name" value="HIS_KIN"/>
    <property type="match status" value="1"/>
</dbReference>
<dbReference type="Pfam" id="PF00512">
    <property type="entry name" value="HisKA"/>
    <property type="match status" value="1"/>
</dbReference>
<evidence type="ECO:0000259" key="11">
    <source>
        <dbReference type="PROSITE" id="PS50109"/>
    </source>
</evidence>
<dbReference type="InterPro" id="IPR036890">
    <property type="entry name" value="HATPase_C_sf"/>
</dbReference>
<dbReference type="InterPro" id="IPR036097">
    <property type="entry name" value="HisK_dim/P_sf"/>
</dbReference>
<evidence type="ECO:0000256" key="1">
    <source>
        <dbReference type="ARBA" id="ARBA00000085"/>
    </source>
</evidence>
<keyword evidence="13" id="KW-1185">Reference proteome</keyword>
<keyword evidence="5" id="KW-0597">Phosphoprotein</keyword>
<keyword evidence="4" id="KW-1003">Cell membrane</keyword>
<dbReference type="SMART" id="SM00387">
    <property type="entry name" value="HATPase_c"/>
    <property type="match status" value="1"/>
</dbReference>
<keyword evidence="10" id="KW-0472">Membrane</keyword>
<keyword evidence="10" id="KW-0812">Transmembrane</keyword>
<dbReference type="InterPro" id="IPR003594">
    <property type="entry name" value="HATPase_dom"/>
</dbReference>
<gene>
    <name evidence="12" type="ORF">ACFOEW_19230</name>
</gene>
<feature type="domain" description="Histidine kinase" evidence="11">
    <location>
        <begin position="204"/>
        <end position="407"/>
    </location>
</feature>
<dbReference type="Gene3D" id="1.10.287.130">
    <property type="match status" value="1"/>
</dbReference>
<comment type="caution">
    <text evidence="12">The sequence shown here is derived from an EMBL/GenBank/DDBJ whole genome shotgun (WGS) entry which is preliminary data.</text>
</comment>
<dbReference type="EMBL" id="JBHRSX010000099">
    <property type="protein sequence ID" value="MFC3203943.1"/>
    <property type="molecule type" value="Genomic_DNA"/>
</dbReference>
<sequence length="407" mass="45384">MTRLFVSFYLFMAVSLVLISSTLELIWPGEDYRESADMVLAKALLPLALEDQNQLLEKLRQAGIDYELKDSAAINWSAAEKADLAAGQPVTLYTETARFIYMPASENRLIVLSLPFTEVSRPYLLIYLSAFLLLLGVMLAIWLWPLWRDLAYLTRKVNHLGQESENVAIALKKRSVIQPIANKLNMLSERVHGLLRDQRELTGAVAHEFRTPIARLKFALEMKPEPDSQVWRGIQADLDELEGLVQEMLDYTQYDAMTPELNIADIPLNTLCSEVVARLAPTTNKTLLVCGDELTVRGDGHFIERAVINLLNNAIRHAKSQVIVEVYQTDNAVNIAVNDDGSGVEPALASRIFDPFFRPDNSRVRYAGGAGLGLAIVQRIQIWHQGSASVTSSRSLGGACFILSYPL</sequence>
<dbReference type="CDD" id="cd00082">
    <property type="entry name" value="HisKA"/>
    <property type="match status" value="1"/>
</dbReference>
<evidence type="ECO:0000313" key="13">
    <source>
        <dbReference type="Proteomes" id="UP001595477"/>
    </source>
</evidence>
<dbReference type="Proteomes" id="UP001595477">
    <property type="component" value="Unassembled WGS sequence"/>
</dbReference>
<evidence type="ECO:0000256" key="8">
    <source>
        <dbReference type="ARBA" id="ARBA00022777"/>
    </source>
</evidence>
<evidence type="ECO:0000256" key="4">
    <source>
        <dbReference type="ARBA" id="ARBA00022475"/>
    </source>
</evidence>
<proteinExistence type="predicted"/>
<evidence type="ECO:0000256" key="7">
    <source>
        <dbReference type="ARBA" id="ARBA00022741"/>
    </source>
</evidence>
<evidence type="ECO:0000256" key="6">
    <source>
        <dbReference type="ARBA" id="ARBA00022679"/>
    </source>
</evidence>
<evidence type="ECO:0000256" key="3">
    <source>
        <dbReference type="ARBA" id="ARBA00012438"/>
    </source>
</evidence>
<dbReference type="Pfam" id="PF02518">
    <property type="entry name" value="HATPase_c"/>
    <property type="match status" value="1"/>
</dbReference>
<comment type="catalytic activity">
    <reaction evidence="1">
        <text>ATP + protein L-histidine = ADP + protein N-phospho-L-histidine.</text>
        <dbReference type="EC" id="2.7.13.3"/>
    </reaction>
</comment>
<keyword evidence="7" id="KW-0547">Nucleotide-binding</keyword>
<dbReference type="SUPFAM" id="SSF55874">
    <property type="entry name" value="ATPase domain of HSP90 chaperone/DNA topoisomerase II/histidine kinase"/>
    <property type="match status" value="1"/>
</dbReference>
<dbReference type="SUPFAM" id="SSF47384">
    <property type="entry name" value="Homodimeric domain of signal transducing histidine kinase"/>
    <property type="match status" value="1"/>
</dbReference>
<keyword evidence="9 12" id="KW-0067">ATP-binding</keyword>